<name>A0ABM8FHF0_9BACT</name>
<dbReference type="RefSeq" id="WP_286336925.1">
    <property type="nucleotide sequence ID" value="NZ_AP027370.1"/>
</dbReference>
<reference evidence="2 3" key="1">
    <citation type="submission" date="2023-03" db="EMBL/GenBank/DDBJ databases">
        <title>Description of Hydrogenimonas sp. ISO32.</title>
        <authorList>
            <person name="Mino S."/>
            <person name="Fukazawa S."/>
            <person name="Sawabe T."/>
        </authorList>
    </citation>
    <scope>NUCLEOTIDE SEQUENCE [LARGE SCALE GENOMIC DNA]</scope>
    <source>
        <strain evidence="2 3">ISO32</strain>
    </source>
</reference>
<dbReference type="PANTHER" id="PTHR33608">
    <property type="entry name" value="BLL2464 PROTEIN"/>
    <property type="match status" value="1"/>
</dbReference>
<organism evidence="2 3">
    <name type="scientific">Hydrogenimonas cancrithermarum</name>
    <dbReference type="NCBI Taxonomy" id="2993563"/>
    <lineage>
        <taxon>Bacteria</taxon>
        <taxon>Pseudomonadati</taxon>
        <taxon>Campylobacterota</taxon>
        <taxon>Epsilonproteobacteria</taxon>
        <taxon>Campylobacterales</taxon>
        <taxon>Hydrogenimonadaceae</taxon>
        <taxon>Hydrogenimonas</taxon>
    </lineage>
</organism>
<sequence length="275" mass="31479">MTSKTKALLIKTRRRLFGQNVGNNISVFQGNGLDFAELKEYSYGDDVRKINWNVTAREQKPYVNVFNEERELNILIGFLAGGSIYFGSVRQKQEVMAESLALLGLSAVKNSDRVTTIFYDEKVDMRFKPTKSPNTIYAALEYAMELDVLGRRADLQSFADFLVRSVPQRSIVLLIGDFYDSADLSFLAAKHEVYAVIVRDRFEEDPFFEGEYDLIDPVSGKHHSLDLDGDVVSKYKASLARHDEAQREHFLKHRIASTKIYTDEDPFVKLRELLK</sequence>
<proteinExistence type="predicted"/>
<dbReference type="Proteomes" id="UP001321445">
    <property type="component" value="Chromosome"/>
</dbReference>
<dbReference type="Pfam" id="PF01882">
    <property type="entry name" value="DUF58"/>
    <property type="match status" value="1"/>
</dbReference>
<keyword evidence="3" id="KW-1185">Reference proteome</keyword>
<evidence type="ECO:0000313" key="2">
    <source>
        <dbReference type="EMBL" id="BDY11709.1"/>
    </source>
</evidence>
<accession>A0ABM8FHF0</accession>
<dbReference type="EMBL" id="AP027370">
    <property type="protein sequence ID" value="BDY11709.1"/>
    <property type="molecule type" value="Genomic_DNA"/>
</dbReference>
<gene>
    <name evidence="2" type="ORF">HCR_00210</name>
</gene>
<feature type="domain" description="DUF58" evidence="1">
    <location>
        <begin position="38"/>
        <end position="244"/>
    </location>
</feature>
<protein>
    <recommendedName>
        <fullName evidence="1">DUF58 domain-containing protein</fullName>
    </recommendedName>
</protein>
<evidence type="ECO:0000259" key="1">
    <source>
        <dbReference type="Pfam" id="PF01882"/>
    </source>
</evidence>
<dbReference type="InterPro" id="IPR002881">
    <property type="entry name" value="DUF58"/>
</dbReference>
<dbReference type="PANTHER" id="PTHR33608:SF6">
    <property type="entry name" value="BLL2464 PROTEIN"/>
    <property type="match status" value="1"/>
</dbReference>
<evidence type="ECO:0000313" key="3">
    <source>
        <dbReference type="Proteomes" id="UP001321445"/>
    </source>
</evidence>